<dbReference type="GO" id="GO:0016593">
    <property type="term" value="C:Cdc73/Paf1 complex"/>
    <property type="evidence" value="ECO:0007669"/>
    <property type="project" value="InterPro"/>
</dbReference>
<name>K2RM93_MACPH</name>
<comment type="caution">
    <text evidence="2">The sequence shown here is derived from an EMBL/GenBank/DDBJ whole genome shotgun (WGS) entry which is preliminary data.</text>
</comment>
<feature type="region of interest" description="Disordered" evidence="1">
    <location>
        <begin position="165"/>
        <end position="205"/>
    </location>
</feature>
<feature type="compositionally biased region" description="Gly residues" evidence="1">
    <location>
        <begin position="373"/>
        <end position="387"/>
    </location>
</feature>
<evidence type="ECO:0000313" key="3">
    <source>
        <dbReference type="Proteomes" id="UP000007129"/>
    </source>
</evidence>
<dbReference type="PANTHER" id="PTHR23146">
    <property type="entry name" value="LEO1 PROTEIN"/>
    <property type="match status" value="1"/>
</dbReference>
<dbReference type="VEuPathDB" id="FungiDB:MPH_11584"/>
<dbReference type="HOGENOM" id="CLU_030892_0_0_1"/>
<feature type="compositionally biased region" description="Acidic residues" evidence="1">
    <location>
        <begin position="33"/>
        <end position="42"/>
    </location>
</feature>
<feature type="compositionally biased region" description="Polar residues" evidence="1">
    <location>
        <begin position="177"/>
        <end position="192"/>
    </location>
</feature>
<dbReference type="Proteomes" id="UP000007129">
    <property type="component" value="Unassembled WGS sequence"/>
</dbReference>
<feature type="compositionally biased region" description="Basic residues" evidence="1">
    <location>
        <begin position="462"/>
        <end position="471"/>
    </location>
</feature>
<feature type="region of interest" description="Disordered" evidence="1">
    <location>
        <begin position="320"/>
        <end position="505"/>
    </location>
</feature>
<dbReference type="InParanoid" id="K2RM93"/>
<reference evidence="2 3" key="1">
    <citation type="journal article" date="2012" name="BMC Genomics">
        <title>Tools to kill: Genome of one of the most destructive plant pathogenic fungi Macrophomina phaseolina.</title>
        <authorList>
            <person name="Islam M.S."/>
            <person name="Haque M.S."/>
            <person name="Islam M.M."/>
            <person name="Emdad E.M."/>
            <person name="Halim A."/>
            <person name="Hossen Q.M.M."/>
            <person name="Hossain M.Z."/>
            <person name="Ahmed B."/>
            <person name="Rahim S."/>
            <person name="Rahman M.S."/>
            <person name="Alam M.M."/>
            <person name="Hou S."/>
            <person name="Wan X."/>
            <person name="Saito J.A."/>
            <person name="Alam M."/>
        </authorList>
    </citation>
    <scope>NUCLEOTIDE SEQUENCE [LARGE SCALE GENOMIC DNA]</scope>
    <source>
        <strain evidence="2 3">MS6</strain>
    </source>
</reference>
<dbReference type="GO" id="GO:1990269">
    <property type="term" value="F:RNA polymerase II C-terminal domain phosphoserine binding"/>
    <property type="evidence" value="ECO:0007669"/>
    <property type="project" value="TreeGrafter"/>
</dbReference>
<dbReference type="Pfam" id="PF04004">
    <property type="entry name" value="Leo1"/>
    <property type="match status" value="1"/>
</dbReference>
<dbReference type="GO" id="GO:0032968">
    <property type="term" value="P:positive regulation of transcription elongation by RNA polymerase II"/>
    <property type="evidence" value="ECO:0007669"/>
    <property type="project" value="TreeGrafter"/>
</dbReference>
<dbReference type="eggNOG" id="KOG2428">
    <property type="taxonomic scope" value="Eukaryota"/>
</dbReference>
<feature type="compositionally biased region" description="Acidic residues" evidence="1">
    <location>
        <begin position="475"/>
        <end position="485"/>
    </location>
</feature>
<gene>
    <name evidence="2" type="ORF">MPH_11584</name>
</gene>
<proteinExistence type="predicted"/>
<feature type="compositionally biased region" description="Acidic residues" evidence="1">
    <location>
        <begin position="94"/>
        <end position="103"/>
    </location>
</feature>
<evidence type="ECO:0000313" key="2">
    <source>
        <dbReference type="EMBL" id="EKG11319.1"/>
    </source>
</evidence>
<feature type="compositionally biased region" description="Acidic residues" evidence="1">
    <location>
        <begin position="427"/>
        <end position="456"/>
    </location>
</feature>
<dbReference type="InterPro" id="IPR007149">
    <property type="entry name" value="Leo1"/>
</dbReference>
<protein>
    <submittedName>
        <fullName evidence="2">Leo1-like protein</fullName>
    </submittedName>
</protein>
<feature type="region of interest" description="Disordered" evidence="1">
    <location>
        <begin position="1"/>
        <end position="117"/>
    </location>
</feature>
<dbReference type="AlphaFoldDB" id="K2RM93"/>
<feature type="region of interest" description="Disordered" evidence="1">
    <location>
        <begin position="224"/>
        <end position="266"/>
    </location>
</feature>
<dbReference type="EMBL" id="AHHD01000494">
    <property type="protein sequence ID" value="EKG11319.1"/>
    <property type="molecule type" value="Genomic_DNA"/>
</dbReference>
<dbReference type="GO" id="GO:0006368">
    <property type="term" value="P:transcription elongation by RNA polymerase II"/>
    <property type="evidence" value="ECO:0007669"/>
    <property type="project" value="InterPro"/>
</dbReference>
<feature type="compositionally biased region" description="Low complexity" evidence="1">
    <location>
        <begin position="45"/>
        <end position="56"/>
    </location>
</feature>
<feature type="compositionally biased region" description="Acidic residues" evidence="1">
    <location>
        <begin position="57"/>
        <end position="86"/>
    </location>
</feature>
<accession>K2RM93</accession>
<sequence length="505" mass="56381">MASDSETNLPDPFGDDGEATDAIAATNSPPADQNDDDDEDDVVTGRRTTSAGGAAASDEDLNDDEPPLDDDDDLFGDGGDDDEEVEQAPAERTLDDEELDSGDDMERHDRVRSAAAEDVEAMELQMAEASLPRHPVPEPSDNELYLMKVPRFLAIDPKNFVLEKWQPPTTDHHSKTEPSSTFSPFKTAQTTLRWRHSPSDPSKLQSNARILRWSDGSLTLQLGSDPTQQYELDGKPLAPPQINPLKPTPTSIKDNRKTGPQPYDPSKDSFTYLCTPHQREQLVRVTNKVTAGLSILPSKSTTDDSLERLQESLAAAAKARSGAGGAVAIVSMTDDPEKKKKEAEAAERERERLAKIEERAKERQRAKDTRGFGRSGFGRSAGYGGFRSGAYENEERGARGPKQRRHRQEDYSDGEEDAGPRARFREDEYDEEDDFIAGSEEEPQTYEDDEDIDEQLEAQQRRERRSSPKRAHRDDDDDEDDDEEVIAASSRKRRRVVDDEDEDED</sequence>
<organism evidence="2 3">
    <name type="scientific">Macrophomina phaseolina (strain MS6)</name>
    <name type="common">Charcoal rot fungus</name>
    <dbReference type="NCBI Taxonomy" id="1126212"/>
    <lineage>
        <taxon>Eukaryota</taxon>
        <taxon>Fungi</taxon>
        <taxon>Dikarya</taxon>
        <taxon>Ascomycota</taxon>
        <taxon>Pezizomycotina</taxon>
        <taxon>Dothideomycetes</taxon>
        <taxon>Dothideomycetes incertae sedis</taxon>
        <taxon>Botryosphaeriales</taxon>
        <taxon>Botryosphaeriaceae</taxon>
        <taxon>Macrophomina</taxon>
    </lineage>
</organism>
<dbReference type="OrthoDB" id="20844at2759"/>
<feature type="compositionally biased region" description="Basic and acidic residues" evidence="1">
    <location>
        <begin position="335"/>
        <end position="371"/>
    </location>
</feature>
<dbReference type="STRING" id="1126212.K2RM93"/>
<evidence type="ECO:0000256" key="1">
    <source>
        <dbReference type="SAM" id="MobiDB-lite"/>
    </source>
</evidence>
<dbReference type="PANTHER" id="PTHR23146:SF0">
    <property type="entry name" value="RNA POLYMERASE-ASSOCIATED PROTEIN LEO1"/>
    <property type="match status" value="1"/>
</dbReference>